<accession>A0AA86TFQ1</accession>
<dbReference type="InterPro" id="IPR035985">
    <property type="entry name" value="Ubiquitin-activating_enz"/>
</dbReference>
<feature type="compositionally biased region" description="Low complexity" evidence="1">
    <location>
        <begin position="83"/>
        <end position="95"/>
    </location>
</feature>
<dbReference type="AlphaFoldDB" id="A0AA86TFQ1"/>
<dbReference type="Proteomes" id="UP001189624">
    <property type="component" value="Chromosome 6"/>
</dbReference>
<dbReference type="GO" id="GO:0008641">
    <property type="term" value="F:ubiquitin-like modifier activating enzyme activity"/>
    <property type="evidence" value="ECO:0007669"/>
    <property type="project" value="InterPro"/>
</dbReference>
<proteinExistence type="predicted"/>
<gene>
    <name evidence="2" type="ORF">AYBTSS11_LOCUS20332</name>
</gene>
<keyword evidence="3" id="KW-1185">Reference proteome</keyword>
<dbReference type="Gramene" id="rna-AYBTSS11_LOCUS20332">
    <property type="protein sequence ID" value="CAJ1964472.1"/>
    <property type="gene ID" value="gene-AYBTSS11_LOCUS20332"/>
</dbReference>
<dbReference type="SUPFAM" id="SSF69572">
    <property type="entry name" value="Activating enzymes of the ubiquitin-like proteins"/>
    <property type="match status" value="1"/>
</dbReference>
<feature type="compositionally biased region" description="Basic and acidic residues" evidence="1">
    <location>
        <begin position="96"/>
        <end position="112"/>
    </location>
</feature>
<feature type="region of interest" description="Disordered" evidence="1">
    <location>
        <begin position="57"/>
        <end position="112"/>
    </location>
</feature>
<evidence type="ECO:0000313" key="2">
    <source>
        <dbReference type="EMBL" id="CAJ1964472.1"/>
    </source>
</evidence>
<dbReference type="Gene3D" id="3.40.50.720">
    <property type="entry name" value="NAD(P)-binding Rossmann-like Domain"/>
    <property type="match status" value="1"/>
</dbReference>
<name>A0AA86TFQ1_9FABA</name>
<sequence length="112" mass="12137">MALGGSHPAEIDEDLHSRQLAVYGRETMRRLFASSVLVSRMQGLGVEIVGNGCGSKGCSGEGYHGRKHDGSRHKCSDSSIYKGDNNNNSRSSDNGRNVREDGRKGMREGKRG</sequence>
<evidence type="ECO:0000256" key="1">
    <source>
        <dbReference type="SAM" id="MobiDB-lite"/>
    </source>
</evidence>
<organism evidence="2 3">
    <name type="scientific">Sphenostylis stenocarpa</name>
    <dbReference type="NCBI Taxonomy" id="92480"/>
    <lineage>
        <taxon>Eukaryota</taxon>
        <taxon>Viridiplantae</taxon>
        <taxon>Streptophyta</taxon>
        <taxon>Embryophyta</taxon>
        <taxon>Tracheophyta</taxon>
        <taxon>Spermatophyta</taxon>
        <taxon>Magnoliopsida</taxon>
        <taxon>eudicotyledons</taxon>
        <taxon>Gunneridae</taxon>
        <taxon>Pentapetalae</taxon>
        <taxon>rosids</taxon>
        <taxon>fabids</taxon>
        <taxon>Fabales</taxon>
        <taxon>Fabaceae</taxon>
        <taxon>Papilionoideae</taxon>
        <taxon>50 kb inversion clade</taxon>
        <taxon>NPAAA clade</taxon>
        <taxon>indigoferoid/millettioid clade</taxon>
        <taxon>Phaseoleae</taxon>
        <taxon>Sphenostylis</taxon>
    </lineage>
</organism>
<evidence type="ECO:0000313" key="3">
    <source>
        <dbReference type="Proteomes" id="UP001189624"/>
    </source>
</evidence>
<protein>
    <submittedName>
        <fullName evidence="2">Uncharacterized protein</fullName>
    </submittedName>
</protein>
<dbReference type="EMBL" id="OY731403">
    <property type="protein sequence ID" value="CAJ1964472.1"/>
    <property type="molecule type" value="Genomic_DNA"/>
</dbReference>
<reference evidence="2" key="1">
    <citation type="submission" date="2023-10" db="EMBL/GenBank/DDBJ databases">
        <authorList>
            <person name="Domelevo Entfellner J.-B."/>
        </authorList>
    </citation>
    <scope>NUCLEOTIDE SEQUENCE</scope>
</reference>